<dbReference type="EMBL" id="CASHTH010003663">
    <property type="protein sequence ID" value="CAI8047589.1"/>
    <property type="molecule type" value="Genomic_DNA"/>
</dbReference>
<dbReference type="Pfam" id="PF12399">
    <property type="entry name" value="BCA_ABC_TP_C"/>
    <property type="match status" value="1"/>
</dbReference>
<dbReference type="PANTHER" id="PTHR45772">
    <property type="entry name" value="CONSERVED COMPONENT OF ABC TRANSPORTER FOR NATURAL AMINO ACIDS-RELATED"/>
    <property type="match status" value="1"/>
</dbReference>
<proteinExistence type="predicted"/>
<dbReference type="PANTHER" id="PTHR45772:SF9">
    <property type="entry name" value="CONSERVED COMPONENT OF ABC TRANSPORTER FOR NATURAL AMINO ACIDS"/>
    <property type="match status" value="1"/>
</dbReference>
<evidence type="ECO:0000259" key="4">
    <source>
        <dbReference type="PROSITE" id="PS50893"/>
    </source>
</evidence>
<dbReference type="GO" id="GO:0005524">
    <property type="term" value="F:ATP binding"/>
    <property type="evidence" value="ECO:0007669"/>
    <property type="project" value="UniProtKB-KW"/>
</dbReference>
<comment type="caution">
    <text evidence="5">The sequence shown here is derived from an EMBL/GenBank/DDBJ whole genome shotgun (WGS) entry which is preliminary data.</text>
</comment>
<dbReference type="CDD" id="cd03219">
    <property type="entry name" value="ABC_Mj1267_LivG_branched"/>
    <property type="match status" value="1"/>
</dbReference>
<reference evidence="5" key="1">
    <citation type="submission" date="2023-03" db="EMBL/GenBank/DDBJ databases">
        <authorList>
            <person name="Steffen K."/>
            <person name="Cardenas P."/>
        </authorList>
    </citation>
    <scope>NUCLEOTIDE SEQUENCE</scope>
</reference>
<dbReference type="AlphaFoldDB" id="A0AA35X7Z9"/>
<dbReference type="SMART" id="SM00382">
    <property type="entry name" value="AAA"/>
    <property type="match status" value="1"/>
</dbReference>
<dbReference type="GO" id="GO:0016887">
    <property type="term" value="F:ATP hydrolysis activity"/>
    <property type="evidence" value="ECO:0007669"/>
    <property type="project" value="InterPro"/>
</dbReference>
<dbReference type="InterPro" id="IPR027417">
    <property type="entry name" value="P-loop_NTPase"/>
</dbReference>
<dbReference type="InterPro" id="IPR032823">
    <property type="entry name" value="BCA_ABC_TP_C"/>
</dbReference>
<dbReference type="SUPFAM" id="SSF52540">
    <property type="entry name" value="P-loop containing nucleoside triphosphate hydrolases"/>
    <property type="match status" value="1"/>
</dbReference>
<keyword evidence="6" id="KW-1185">Reference proteome</keyword>
<evidence type="ECO:0000313" key="6">
    <source>
        <dbReference type="Proteomes" id="UP001174909"/>
    </source>
</evidence>
<dbReference type="PROSITE" id="PS50893">
    <property type="entry name" value="ABC_TRANSPORTER_2"/>
    <property type="match status" value="1"/>
</dbReference>
<evidence type="ECO:0000256" key="1">
    <source>
        <dbReference type="ARBA" id="ARBA00022448"/>
    </source>
</evidence>
<keyword evidence="3 5" id="KW-0067">ATP-binding</keyword>
<dbReference type="Pfam" id="PF00005">
    <property type="entry name" value="ABC_tran"/>
    <property type="match status" value="1"/>
</dbReference>
<keyword evidence="1" id="KW-0813">Transport</keyword>
<dbReference type="GO" id="GO:0005886">
    <property type="term" value="C:plasma membrane"/>
    <property type="evidence" value="ECO:0007669"/>
    <property type="project" value="TreeGrafter"/>
</dbReference>
<accession>A0AA35X7Z9</accession>
<evidence type="ECO:0000256" key="2">
    <source>
        <dbReference type="ARBA" id="ARBA00022741"/>
    </source>
</evidence>
<name>A0AA35X7Z9_GEOBA</name>
<protein>
    <submittedName>
        <fullName evidence="5">High-affinity branched-chain amino acid transport ATP-binding protein LivG</fullName>
    </submittedName>
</protein>
<dbReference type="Gene3D" id="3.40.50.300">
    <property type="entry name" value="P-loop containing nucleotide triphosphate hydrolases"/>
    <property type="match status" value="1"/>
</dbReference>
<gene>
    <name evidence="5" type="ORF">GBAR_LOCUS26306</name>
</gene>
<organism evidence="5 6">
    <name type="scientific">Geodia barretti</name>
    <name type="common">Barrett's horny sponge</name>
    <dbReference type="NCBI Taxonomy" id="519541"/>
    <lineage>
        <taxon>Eukaryota</taxon>
        <taxon>Metazoa</taxon>
        <taxon>Porifera</taxon>
        <taxon>Demospongiae</taxon>
        <taxon>Heteroscleromorpha</taxon>
        <taxon>Tetractinellida</taxon>
        <taxon>Astrophorina</taxon>
        <taxon>Geodiidae</taxon>
        <taxon>Geodia</taxon>
    </lineage>
</organism>
<evidence type="ECO:0000313" key="5">
    <source>
        <dbReference type="EMBL" id="CAI8047589.1"/>
    </source>
</evidence>
<evidence type="ECO:0000256" key="3">
    <source>
        <dbReference type="ARBA" id="ARBA00022840"/>
    </source>
</evidence>
<sequence length="250" mass="27108">MSLLEVRELSRHFGGLAAVNNLSFIVDEGEIHGLIGPNGAGKTTTFNVISGFYKPTAGEILFGGRRISGLRPSRIAARGVVRTFQATTLFQELSVFENVLIGCHMQSQVGPFGALLGTSRRAERASEVRAAEILEFMGLGDRRDDETVNLPHGHQRALGIAVAIAAEPKLILLDEPFTGMNPEETRQMMVLVERVRSQGVTILLVEHDMQAVMGLCDRITVLSFGELLAQGTPIEIRSDPAVIEAYLGTV</sequence>
<dbReference type="InterPro" id="IPR003593">
    <property type="entry name" value="AAA+_ATPase"/>
</dbReference>
<dbReference type="Proteomes" id="UP001174909">
    <property type="component" value="Unassembled WGS sequence"/>
</dbReference>
<dbReference type="InterPro" id="IPR003439">
    <property type="entry name" value="ABC_transporter-like_ATP-bd"/>
</dbReference>
<dbReference type="FunFam" id="3.40.50.300:FF:000421">
    <property type="entry name" value="Branched-chain amino acid ABC transporter ATP-binding protein"/>
    <property type="match status" value="1"/>
</dbReference>
<dbReference type="InterPro" id="IPR051120">
    <property type="entry name" value="ABC_AA/LPS_Transport"/>
</dbReference>
<feature type="domain" description="ABC transporter" evidence="4">
    <location>
        <begin position="4"/>
        <end position="249"/>
    </location>
</feature>
<keyword evidence="2" id="KW-0547">Nucleotide-binding</keyword>